<dbReference type="GO" id="GO:0016987">
    <property type="term" value="F:sigma factor activity"/>
    <property type="evidence" value="ECO:0007669"/>
    <property type="project" value="InterPro"/>
</dbReference>
<keyword evidence="6" id="KW-1185">Reference proteome</keyword>
<dbReference type="InterPro" id="IPR032710">
    <property type="entry name" value="NTF2-like_dom_sf"/>
</dbReference>
<dbReference type="KEGG" id="samy:DB32_002978"/>
<dbReference type="Proteomes" id="UP000034883">
    <property type="component" value="Chromosome"/>
</dbReference>
<feature type="region of interest" description="Disordered" evidence="2">
    <location>
        <begin position="44"/>
        <end position="81"/>
    </location>
</feature>
<dbReference type="AlphaFoldDB" id="A0A0F6SEV0"/>
<evidence type="ECO:0000313" key="6">
    <source>
        <dbReference type="Proteomes" id="UP000034883"/>
    </source>
</evidence>
<dbReference type="InterPro" id="IPR052704">
    <property type="entry name" value="ECF_Sigma-70_Domain"/>
</dbReference>
<dbReference type="EMBL" id="CP011125">
    <property type="protein sequence ID" value="AKF05829.1"/>
    <property type="molecule type" value="Genomic_DNA"/>
</dbReference>
<feature type="compositionally biased region" description="Low complexity" evidence="2">
    <location>
        <begin position="50"/>
        <end position="61"/>
    </location>
</feature>
<dbReference type="Pfam" id="PF08281">
    <property type="entry name" value="Sigma70_r4_2"/>
    <property type="match status" value="1"/>
</dbReference>
<evidence type="ECO:0000256" key="1">
    <source>
        <dbReference type="ARBA" id="ARBA00011344"/>
    </source>
</evidence>
<organism evidence="5 6">
    <name type="scientific">Sandaracinus amylolyticus</name>
    <dbReference type="NCBI Taxonomy" id="927083"/>
    <lineage>
        <taxon>Bacteria</taxon>
        <taxon>Pseudomonadati</taxon>
        <taxon>Myxococcota</taxon>
        <taxon>Polyangia</taxon>
        <taxon>Polyangiales</taxon>
        <taxon>Sandaracinaceae</taxon>
        <taxon>Sandaracinus</taxon>
    </lineage>
</organism>
<dbReference type="SUPFAM" id="SSF88659">
    <property type="entry name" value="Sigma3 and sigma4 domains of RNA polymerase sigma factors"/>
    <property type="match status" value="1"/>
</dbReference>
<dbReference type="RefSeq" id="WP_053233056.1">
    <property type="nucleotide sequence ID" value="NZ_CP011125.1"/>
</dbReference>
<gene>
    <name evidence="5" type="ORF">DB32_002978</name>
</gene>
<proteinExistence type="predicted"/>
<evidence type="ECO:0000313" key="5">
    <source>
        <dbReference type="EMBL" id="AKF05829.1"/>
    </source>
</evidence>
<dbReference type="Gene3D" id="3.10.450.50">
    <property type="match status" value="1"/>
</dbReference>
<dbReference type="InterPro" id="IPR036388">
    <property type="entry name" value="WH-like_DNA-bd_sf"/>
</dbReference>
<dbReference type="SUPFAM" id="SSF54427">
    <property type="entry name" value="NTF2-like"/>
    <property type="match status" value="1"/>
</dbReference>
<comment type="subunit">
    <text evidence="1">Interacts transiently with the RNA polymerase catalytic core formed by RpoA, RpoB, RpoC and RpoZ (2 alpha, 1 beta, 1 beta' and 1 omega subunit) to form the RNA polymerase holoenzyme that can initiate transcription.</text>
</comment>
<evidence type="ECO:0000256" key="2">
    <source>
        <dbReference type="SAM" id="MobiDB-lite"/>
    </source>
</evidence>
<dbReference type="InterPro" id="IPR013325">
    <property type="entry name" value="RNA_pol_sigma_r2"/>
</dbReference>
<accession>A0A0F6SEV0</accession>
<dbReference type="PANTHER" id="PTHR30173">
    <property type="entry name" value="SIGMA 19 FACTOR"/>
    <property type="match status" value="1"/>
</dbReference>
<name>A0A0F6SEV0_9BACT</name>
<dbReference type="Gene3D" id="1.10.10.10">
    <property type="entry name" value="Winged helix-like DNA-binding domain superfamily/Winged helix DNA-binding domain"/>
    <property type="match status" value="1"/>
</dbReference>
<feature type="domain" description="RNA polymerase sigma-70 region 2" evidence="3">
    <location>
        <begin position="8"/>
        <end position="44"/>
    </location>
</feature>
<feature type="domain" description="RNA polymerase sigma factor 70 region 4 type 2" evidence="4">
    <location>
        <begin position="146"/>
        <end position="197"/>
    </location>
</feature>
<dbReference type="Gene3D" id="1.10.1740.10">
    <property type="match status" value="1"/>
</dbReference>
<evidence type="ECO:0000259" key="3">
    <source>
        <dbReference type="Pfam" id="PF04542"/>
    </source>
</evidence>
<dbReference type="Pfam" id="PF04542">
    <property type="entry name" value="Sigma70_r2"/>
    <property type="match status" value="1"/>
</dbReference>
<dbReference type="NCBIfam" id="TIGR02937">
    <property type="entry name" value="sigma70-ECF"/>
    <property type="match status" value="1"/>
</dbReference>
<dbReference type="STRING" id="927083.DB32_002978"/>
<dbReference type="GO" id="GO:0006352">
    <property type="term" value="P:DNA-templated transcription initiation"/>
    <property type="evidence" value="ECO:0007669"/>
    <property type="project" value="InterPro"/>
</dbReference>
<reference evidence="5 6" key="1">
    <citation type="submission" date="2015-03" db="EMBL/GenBank/DDBJ databases">
        <title>Genome assembly of Sandaracinus amylolyticus DSM 53668.</title>
        <authorList>
            <person name="Sharma G."/>
            <person name="Subramanian S."/>
        </authorList>
    </citation>
    <scope>NUCLEOTIDE SEQUENCE [LARGE SCALE GENOMIC DNA]</scope>
    <source>
        <strain evidence="5 6">DSM 53668</strain>
    </source>
</reference>
<dbReference type="InterPro" id="IPR013324">
    <property type="entry name" value="RNA_pol_sigma_r3/r4-like"/>
</dbReference>
<evidence type="ECO:0000259" key="4">
    <source>
        <dbReference type="Pfam" id="PF08281"/>
    </source>
</evidence>
<dbReference type="SUPFAM" id="SSF88946">
    <property type="entry name" value="Sigma2 domain of RNA polymerase sigma factors"/>
    <property type="match status" value="1"/>
</dbReference>
<protein>
    <submittedName>
        <fullName evidence="5">RNA polymerase sigma-70 factor</fullName>
    </submittedName>
</protein>
<dbReference type="GO" id="GO:0003677">
    <property type="term" value="F:DNA binding"/>
    <property type="evidence" value="ECO:0007669"/>
    <property type="project" value="InterPro"/>
</dbReference>
<dbReference type="PANTHER" id="PTHR30173:SF36">
    <property type="entry name" value="ECF RNA POLYMERASE SIGMA FACTOR SIGJ"/>
    <property type="match status" value="1"/>
</dbReference>
<dbReference type="InterPro" id="IPR007627">
    <property type="entry name" value="RNA_pol_sigma70_r2"/>
</dbReference>
<dbReference type="InterPro" id="IPR013249">
    <property type="entry name" value="RNA_pol_sigma70_r4_t2"/>
</dbReference>
<sequence>MKNDPAALYSEHRSFLIGLAYRMLGSVAEAEDAVQEAFVRAQGAPSSPFNDAANAAESASADAERGGDRGGVGRAATNDRASRADVASPRAWLATVVTRICLDQLRSARARREQYTGEWLPEPVRTDVAGAVVQPRDPEDAESLSLAFLLLLERLSPLERAVFLLHEVFDYSHAEVAAILERDEVAVRQLMSRARAHVKEGRPRFPADPDRHRELVMRFAMAIGEGDLGGLQAMLAKDVVARSDGGGRAKAARRAVQGDDRVARFVVGLARKASADVRFELMEINGRTGIAWSIAGRPLGVMAVTIDGDRIVEIDLVINPEKLSGISARE</sequence>
<dbReference type="InterPro" id="IPR014284">
    <property type="entry name" value="RNA_pol_sigma-70_dom"/>
</dbReference>